<feature type="transmembrane region" description="Helical" evidence="7">
    <location>
        <begin position="367"/>
        <end position="391"/>
    </location>
</feature>
<dbReference type="PANTHER" id="PTHR24060">
    <property type="entry name" value="METABOTROPIC GLUTAMATE RECEPTOR"/>
    <property type="match status" value="1"/>
</dbReference>
<evidence type="ECO:0000313" key="10">
    <source>
        <dbReference type="Proteomes" id="UP000675881"/>
    </source>
</evidence>
<feature type="transmembrane region" description="Helical" evidence="7">
    <location>
        <begin position="235"/>
        <end position="255"/>
    </location>
</feature>
<evidence type="ECO:0000256" key="2">
    <source>
        <dbReference type="ARBA" id="ARBA00022692"/>
    </source>
</evidence>
<name>A0A7R8D3I5_LEPSM</name>
<feature type="region of interest" description="Disordered" evidence="6">
    <location>
        <begin position="547"/>
        <end position="578"/>
    </location>
</feature>
<dbReference type="GO" id="GO:0016020">
    <property type="term" value="C:membrane"/>
    <property type="evidence" value="ECO:0007669"/>
    <property type="project" value="UniProtKB-SubCell"/>
</dbReference>
<gene>
    <name evidence="9" type="ORF">LSAA_13646</name>
</gene>
<feature type="compositionally biased region" description="Polar residues" evidence="6">
    <location>
        <begin position="454"/>
        <end position="469"/>
    </location>
</feature>
<accession>A0A7R8D3I5</accession>
<evidence type="ECO:0000256" key="5">
    <source>
        <dbReference type="ARBA" id="ARBA00023180"/>
    </source>
</evidence>
<feature type="compositionally biased region" description="Low complexity" evidence="6">
    <location>
        <begin position="437"/>
        <end position="453"/>
    </location>
</feature>
<protein>
    <submittedName>
        <fullName evidence="9">(salmon louse) hypothetical protein</fullName>
    </submittedName>
</protein>
<keyword evidence="4 7" id="KW-0472">Membrane</keyword>
<dbReference type="EMBL" id="HG994587">
    <property type="protein sequence ID" value="CAF3017367.1"/>
    <property type="molecule type" value="Genomic_DNA"/>
</dbReference>
<evidence type="ECO:0000256" key="3">
    <source>
        <dbReference type="ARBA" id="ARBA00022989"/>
    </source>
</evidence>
<keyword evidence="10" id="KW-1185">Reference proteome</keyword>
<feature type="transmembrane region" description="Helical" evidence="7">
    <location>
        <begin position="190"/>
        <end position="214"/>
    </location>
</feature>
<reference evidence="9" key="1">
    <citation type="submission" date="2021-02" db="EMBL/GenBank/DDBJ databases">
        <authorList>
            <person name="Bekaert M."/>
        </authorList>
    </citation>
    <scope>NUCLEOTIDE SEQUENCE</scope>
    <source>
        <strain evidence="9">IoA-00</strain>
    </source>
</reference>
<dbReference type="Pfam" id="PF00003">
    <property type="entry name" value="7tm_3"/>
    <property type="match status" value="1"/>
</dbReference>
<sequence>MGKRRASFTPFEEMTKEFLELSSDEGICLDKTHTLDFEKQELMEPLFEETRQILRAPESPDIYIIEKAFMESPELMKALQLDVQVPFTSSIVEALVPLFEPKCKTDSYRKDEDYSLTLGIRSQKPKFYLYQLNEDHLKIIGEFRKERVFLYPNATDLFAPKAPRYGMPPQCLNLDPISATTALNWRFETWLTSILTIACMGIVSCLGIGVFIACKSCSIMIEGSHPNESVCQSRNFAVGSVYSLTFATLLGRSFMLATGDFEGLPGHIIQLGMILQELFLRSSPYTETNFLGRLRMTECLEKGFPFIRYLIYPAILLFLQIVLAPFIINSKRNYKEGFLFVLASVAIAISWILWITGYLLFPNSLGSHWYDITVCFGLVSLPTIILVLIYIPKLYFMSCPPYKAPPMEALGVNLRRVNNNMNTFTTTSPGGEEQEQSSNSSSSSSRQLHPSSSMNIRESTIISHSQTEPCMNEYSNERISGEDSVDHCNPTTSFIGRNNRGSKLNLNYTAAANAAAVKAAQKYGESSQNEYPTFKLDKNSVIDPRWQRYSFSNGESSSNESKIPAPPPIPPVRNTNSG</sequence>
<evidence type="ECO:0000256" key="1">
    <source>
        <dbReference type="ARBA" id="ARBA00004141"/>
    </source>
</evidence>
<keyword evidence="3 7" id="KW-1133">Transmembrane helix</keyword>
<dbReference type="Proteomes" id="UP000675881">
    <property type="component" value="Chromosome 8"/>
</dbReference>
<evidence type="ECO:0000256" key="6">
    <source>
        <dbReference type="SAM" id="MobiDB-lite"/>
    </source>
</evidence>
<dbReference type="OrthoDB" id="6417989at2759"/>
<feature type="domain" description="G-protein coupled receptors family 3 profile" evidence="8">
    <location>
        <begin position="208"/>
        <end position="393"/>
    </location>
</feature>
<dbReference type="AlphaFoldDB" id="A0A7R8D3I5"/>
<feature type="transmembrane region" description="Helical" evidence="7">
    <location>
        <begin position="339"/>
        <end position="361"/>
    </location>
</feature>
<keyword evidence="5" id="KW-0325">Glycoprotein</keyword>
<evidence type="ECO:0000256" key="4">
    <source>
        <dbReference type="ARBA" id="ARBA00023136"/>
    </source>
</evidence>
<dbReference type="InterPro" id="IPR017978">
    <property type="entry name" value="GPCR_3_C"/>
</dbReference>
<proteinExistence type="predicted"/>
<keyword evidence="2 7" id="KW-0812">Transmembrane</keyword>
<comment type="subcellular location">
    <subcellularLocation>
        <location evidence="1">Membrane</location>
        <topology evidence="1">Multi-pass membrane protein</topology>
    </subcellularLocation>
</comment>
<feature type="transmembrane region" description="Helical" evidence="7">
    <location>
        <begin position="306"/>
        <end position="327"/>
    </location>
</feature>
<feature type="compositionally biased region" description="Low complexity" evidence="6">
    <location>
        <begin position="550"/>
        <end position="563"/>
    </location>
</feature>
<dbReference type="InterPro" id="IPR050726">
    <property type="entry name" value="mGluR"/>
</dbReference>
<evidence type="ECO:0000256" key="7">
    <source>
        <dbReference type="SAM" id="Phobius"/>
    </source>
</evidence>
<evidence type="ECO:0000313" key="9">
    <source>
        <dbReference type="EMBL" id="CAF3017367.1"/>
    </source>
</evidence>
<organism evidence="9 10">
    <name type="scientific">Lepeophtheirus salmonis</name>
    <name type="common">Salmon louse</name>
    <name type="synonym">Caligus salmonis</name>
    <dbReference type="NCBI Taxonomy" id="72036"/>
    <lineage>
        <taxon>Eukaryota</taxon>
        <taxon>Metazoa</taxon>
        <taxon>Ecdysozoa</taxon>
        <taxon>Arthropoda</taxon>
        <taxon>Crustacea</taxon>
        <taxon>Multicrustacea</taxon>
        <taxon>Hexanauplia</taxon>
        <taxon>Copepoda</taxon>
        <taxon>Siphonostomatoida</taxon>
        <taxon>Caligidae</taxon>
        <taxon>Lepeophtheirus</taxon>
    </lineage>
</organism>
<feature type="region of interest" description="Disordered" evidence="6">
    <location>
        <begin position="421"/>
        <end position="469"/>
    </location>
</feature>
<dbReference type="GO" id="GO:0004930">
    <property type="term" value="F:G protein-coupled receptor activity"/>
    <property type="evidence" value="ECO:0007669"/>
    <property type="project" value="InterPro"/>
</dbReference>
<evidence type="ECO:0000259" key="8">
    <source>
        <dbReference type="Pfam" id="PF00003"/>
    </source>
</evidence>